<evidence type="ECO:0000256" key="2">
    <source>
        <dbReference type="SAM" id="SignalP"/>
    </source>
</evidence>
<protein>
    <submittedName>
        <fullName evidence="4">Alpha/beta hydrolase fold domain-containing protein</fullName>
    </submittedName>
</protein>
<dbReference type="EMBL" id="WNXD01000002">
    <property type="protein sequence ID" value="MBB2146637.1"/>
    <property type="molecule type" value="Genomic_DNA"/>
</dbReference>
<dbReference type="InterPro" id="IPR050300">
    <property type="entry name" value="GDXG_lipolytic_enzyme"/>
</dbReference>
<keyword evidence="1 4" id="KW-0378">Hydrolase</keyword>
<comment type="caution">
    <text evidence="4">The sequence shown here is derived from an EMBL/GenBank/DDBJ whole genome shotgun (WGS) entry which is preliminary data.</text>
</comment>
<dbReference type="AlphaFoldDB" id="A0A923IXR8"/>
<evidence type="ECO:0000313" key="4">
    <source>
        <dbReference type="EMBL" id="MBB2146637.1"/>
    </source>
</evidence>
<organism evidence="4 5">
    <name type="scientific">Pedobacter planticolens</name>
    <dbReference type="NCBI Taxonomy" id="2679964"/>
    <lineage>
        <taxon>Bacteria</taxon>
        <taxon>Pseudomonadati</taxon>
        <taxon>Bacteroidota</taxon>
        <taxon>Sphingobacteriia</taxon>
        <taxon>Sphingobacteriales</taxon>
        <taxon>Sphingobacteriaceae</taxon>
        <taxon>Pedobacter</taxon>
    </lineage>
</organism>
<keyword evidence="5" id="KW-1185">Reference proteome</keyword>
<evidence type="ECO:0000313" key="5">
    <source>
        <dbReference type="Proteomes" id="UP000601055"/>
    </source>
</evidence>
<dbReference type="SUPFAM" id="SSF53474">
    <property type="entry name" value="alpha/beta-Hydrolases"/>
    <property type="match status" value="1"/>
</dbReference>
<proteinExistence type="predicted"/>
<evidence type="ECO:0000256" key="1">
    <source>
        <dbReference type="ARBA" id="ARBA00022801"/>
    </source>
</evidence>
<dbReference type="PANTHER" id="PTHR48081">
    <property type="entry name" value="AB HYDROLASE SUPERFAMILY PROTEIN C4A8.06C"/>
    <property type="match status" value="1"/>
</dbReference>
<dbReference type="PANTHER" id="PTHR48081:SF6">
    <property type="entry name" value="PEPTIDASE S9 PROLYL OLIGOPEPTIDASE CATALYTIC DOMAIN-CONTAINING PROTEIN"/>
    <property type="match status" value="1"/>
</dbReference>
<dbReference type="Pfam" id="PF20434">
    <property type="entry name" value="BD-FAE"/>
    <property type="match status" value="1"/>
</dbReference>
<dbReference type="GO" id="GO:0016787">
    <property type="term" value="F:hydrolase activity"/>
    <property type="evidence" value="ECO:0007669"/>
    <property type="project" value="UniProtKB-KW"/>
</dbReference>
<dbReference type="Gene3D" id="3.40.50.1820">
    <property type="entry name" value="alpha/beta hydrolase"/>
    <property type="match status" value="1"/>
</dbReference>
<feature type="signal peptide" evidence="2">
    <location>
        <begin position="1"/>
        <end position="19"/>
    </location>
</feature>
<evidence type="ECO:0000259" key="3">
    <source>
        <dbReference type="Pfam" id="PF20434"/>
    </source>
</evidence>
<accession>A0A923IXR8</accession>
<name>A0A923IXR8_9SPHI</name>
<dbReference type="RefSeq" id="WP_182923280.1">
    <property type="nucleotide sequence ID" value="NZ_WNXD01000002.1"/>
</dbReference>
<reference evidence="4" key="1">
    <citation type="submission" date="2019-11" db="EMBL/GenBank/DDBJ databases">
        <title>Description of Pedobacter sp. LMG 31464T.</title>
        <authorList>
            <person name="Carlier A."/>
            <person name="Qi S."/>
            <person name="Vandamme P."/>
        </authorList>
    </citation>
    <scope>NUCLEOTIDE SEQUENCE</scope>
    <source>
        <strain evidence="4">LMG 31464</strain>
    </source>
</reference>
<dbReference type="Proteomes" id="UP000601055">
    <property type="component" value="Unassembled WGS sequence"/>
</dbReference>
<feature type="domain" description="BD-FAE-like" evidence="3">
    <location>
        <begin position="66"/>
        <end position="257"/>
    </location>
</feature>
<dbReference type="InterPro" id="IPR029058">
    <property type="entry name" value="AB_hydrolase_fold"/>
</dbReference>
<sequence>MKQLFIFVFSLFIVMEVNAQQVIPLYNGAIPGAKTPPSDYKETSVAGTDGVVRVSKVTDPSLIAYIPAKPNGTAVIICPGGGYGILAIDKEGHNVAKKFNEVGITAFVLKYRLPSDLIMDDKSMGPLQDALQAIYLVRKNANVWGINPAKIGIMGFSAGGHLAASLSVHYNDMKVQNQENISLRPDFSLLIYPVITFGSYTHAGSVKNLLGEQPTDAQRRYFSSELHINAQTPPAFLVHANNDGTVPVKNSLAYDEALAKNKVPAEMHIYQAGGHGFGLNNKTTKENWFETLKNWMRANNLLSE</sequence>
<dbReference type="InterPro" id="IPR049492">
    <property type="entry name" value="BD-FAE-like_dom"/>
</dbReference>
<feature type="chain" id="PRO_5036883313" evidence="2">
    <location>
        <begin position="20"/>
        <end position="304"/>
    </location>
</feature>
<gene>
    <name evidence="4" type="ORF">GM921_14130</name>
</gene>
<keyword evidence="2" id="KW-0732">Signal</keyword>